<accession>A0A0N8VKL4</accession>
<reference evidence="16 19" key="1">
    <citation type="submission" date="2015-09" db="EMBL/GenBank/DDBJ databases">
        <title>Draft genome sequence of Acidiplasma aeolicum DSM 18409.</title>
        <authorList>
            <person name="Hemp J."/>
        </authorList>
    </citation>
    <scope>NUCLEOTIDE SEQUENCE [LARGE SCALE GENOMIC DNA]</scope>
    <source>
        <strain evidence="16 19">V</strain>
    </source>
</reference>
<evidence type="ECO:0000313" key="16">
    <source>
        <dbReference type="EMBL" id="KPV44978.1"/>
    </source>
</evidence>
<organism evidence="17 18">
    <name type="scientific">Acidiplasma aeolicum</name>
    <dbReference type="NCBI Taxonomy" id="507754"/>
    <lineage>
        <taxon>Archaea</taxon>
        <taxon>Methanobacteriati</taxon>
        <taxon>Thermoplasmatota</taxon>
        <taxon>Thermoplasmata</taxon>
        <taxon>Thermoplasmatales</taxon>
        <taxon>Ferroplasmaceae</taxon>
        <taxon>Acidiplasma</taxon>
    </lineage>
</organism>
<dbReference type="InterPro" id="IPR001697">
    <property type="entry name" value="Pyr_Knase"/>
</dbReference>
<dbReference type="SUPFAM" id="SSF52935">
    <property type="entry name" value="PK C-terminal domain-like"/>
    <property type="match status" value="1"/>
</dbReference>
<dbReference type="InterPro" id="IPR015813">
    <property type="entry name" value="Pyrv/PenolPyrv_kinase-like_dom"/>
</dbReference>
<dbReference type="InterPro" id="IPR036918">
    <property type="entry name" value="Pyrv_Knase_C_sf"/>
</dbReference>
<dbReference type="Pfam" id="PF02887">
    <property type="entry name" value="PK_C"/>
    <property type="match status" value="1"/>
</dbReference>
<dbReference type="Proteomes" id="UP000050515">
    <property type="component" value="Unassembled WGS sequence"/>
</dbReference>
<reference evidence="17 18" key="2">
    <citation type="submission" date="2015-09" db="EMBL/GenBank/DDBJ databases">
        <title>Heavy metals and arsenic resistance mechanisms in polyextremophilic archaea of the family Ferroplasmaceae.</title>
        <authorList>
            <person name="Bulaev A.G."/>
            <person name="Kanygina A.V."/>
        </authorList>
    </citation>
    <scope>NUCLEOTIDE SEQUENCE [LARGE SCALE GENOMIC DNA]</scope>
    <source>
        <strain evidence="17 18">VT</strain>
    </source>
</reference>
<keyword evidence="10 13" id="KW-0324">Glycolysis</keyword>
<dbReference type="GO" id="GO:0000287">
    <property type="term" value="F:magnesium ion binding"/>
    <property type="evidence" value="ECO:0007669"/>
    <property type="project" value="UniProtKB-UniRule"/>
</dbReference>
<dbReference type="GO" id="GO:0030955">
    <property type="term" value="F:potassium ion binding"/>
    <property type="evidence" value="ECO:0007669"/>
    <property type="project" value="UniProtKB-UniRule"/>
</dbReference>
<proteinExistence type="inferred from homology"/>
<dbReference type="Gene3D" id="2.40.33.10">
    <property type="entry name" value="PK beta-barrel domain-like"/>
    <property type="match status" value="1"/>
</dbReference>
<keyword evidence="8" id="KW-0067">ATP-binding</keyword>
<keyword evidence="5" id="KW-0479">Metal-binding</keyword>
<feature type="domain" description="Pyruvate kinase barrel" evidence="14">
    <location>
        <begin position="2"/>
        <end position="318"/>
    </location>
</feature>
<evidence type="ECO:0000256" key="5">
    <source>
        <dbReference type="ARBA" id="ARBA00022723"/>
    </source>
</evidence>
<comment type="catalytic activity">
    <reaction evidence="13">
        <text>pyruvate + ATP = phosphoenolpyruvate + ADP + H(+)</text>
        <dbReference type="Rhea" id="RHEA:18157"/>
        <dbReference type="ChEBI" id="CHEBI:15361"/>
        <dbReference type="ChEBI" id="CHEBI:15378"/>
        <dbReference type="ChEBI" id="CHEBI:30616"/>
        <dbReference type="ChEBI" id="CHEBI:58702"/>
        <dbReference type="ChEBI" id="CHEBI:456216"/>
        <dbReference type="EC" id="2.7.1.40"/>
    </reaction>
</comment>
<evidence type="ECO:0000256" key="10">
    <source>
        <dbReference type="ARBA" id="ARBA00023152"/>
    </source>
</evidence>
<dbReference type="Gene3D" id="3.40.1380.20">
    <property type="entry name" value="Pyruvate kinase, C-terminal domain"/>
    <property type="match status" value="1"/>
</dbReference>
<keyword evidence="6" id="KW-0547">Nucleotide-binding</keyword>
<evidence type="ECO:0000256" key="13">
    <source>
        <dbReference type="RuleBase" id="RU000504"/>
    </source>
</evidence>
<dbReference type="InterPro" id="IPR040442">
    <property type="entry name" value="Pyrv_kinase-like_dom_sf"/>
</dbReference>
<evidence type="ECO:0000256" key="12">
    <source>
        <dbReference type="NCBIfam" id="TIGR01064"/>
    </source>
</evidence>
<gene>
    <name evidence="17" type="ORF">AOG54_05815</name>
    <name evidence="16" type="ORF">SE19_08470</name>
</gene>
<evidence type="ECO:0000256" key="8">
    <source>
        <dbReference type="ARBA" id="ARBA00022840"/>
    </source>
</evidence>
<evidence type="ECO:0000256" key="2">
    <source>
        <dbReference type="ARBA" id="ARBA00008663"/>
    </source>
</evidence>
<evidence type="ECO:0000256" key="7">
    <source>
        <dbReference type="ARBA" id="ARBA00022777"/>
    </source>
</evidence>
<keyword evidence="4 13" id="KW-0808">Transferase</keyword>
<keyword evidence="11 17" id="KW-0670">Pyruvate</keyword>
<dbReference type="EMBL" id="LJCQ01000400">
    <property type="protein sequence ID" value="KPV44978.1"/>
    <property type="molecule type" value="Genomic_DNA"/>
</dbReference>
<feature type="domain" description="Pyruvate kinase C-terminal" evidence="15">
    <location>
        <begin position="350"/>
        <end position="461"/>
    </location>
</feature>
<dbReference type="PANTHER" id="PTHR11817">
    <property type="entry name" value="PYRUVATE KINASE"/>
    <property type="match status" value="1"/>
</dbReference>
<dbReference type="EC" id="2.7.1.40" evidence="3 12"/>
<dbReference type="PATRIC" id="fig|507754.4.peg.1411"/>
<keyword evidence="9 13" id="KW-0460">Magnesium</keyword>
<evidence type="ECO:0000313" key="19">
    <source>
        <dbReference type="Proteomes" id="UP000050515"/>
    </source>
</evidence>
<protein>
    <recommendedName>
        <fullName evidence="3 12">Pyruvate kinase</fullName>
        <ecNumber evidence="3 12">2.7.1.40</ecNumber>
    </recommendedName>
</protein>
<dbReference type="Gene3D" id="3.20.20.60">
    <property type="entry name" value="Phosphoenolpyruvate-binding domains"/>
    <property type="match status" value="1"/>
</dbReference>
<evidence type="ECO:0000256" key="11">
    <source>
        <dbReference type="ARBA" id="ARBA00023317"/>
    </source>
</evidence>
<evidence type="ECO:0000256" key="1">
    <source>
        <dbReference type="ARBA" id="ARBA00004997"/>
    </source>
</evidence>
<dbReference type="Proteomes" id="UP000050320">
    <property type="component" value="Unassembled WGS sequence"/>
</dbReference>
<evidence type="ECO:0000256" key="3">
    <source>
        <dbReference type="ARBA" id="ARBA00012142"/>
    </source>
</evidence>
<dbReference type="SUPFAM" id="SSF50800">
    <property type="entry name" value="PK beta-barrel domain-like"/>
    <property type="match status" value="1"/>
</dbReference>
<dbReference type="UniPathway" id="UPA00109">
    <property type="reaction ID" value="UER00188"/>
</dbReference>
<dbReference type="Pfam" id="PF00224">
    <property type="entry name" value="PK"/>
    <property type="match status" value="1"/>
</dbReference>
<comment type="caution">
    <text evidence="17">The sequence shown here is derived from an EMBL/GenBank/DDBJ whole genome shotgun (WGS) entry which is preliminary data.</text>
</comment>
<comment type="similarity">
    <text evidence="2 13">Belongs to the pyruvate kinase family.</text>
</comment>
<dbReference type="InterPro" id="IPR015806">
    <property type="entry name" value="Pyrv_Knase_insert_dom_sf"/>
</dbReference>
<keyword evidence="7 13" id="KW-0418">Kinase</keyword>
<dbReference type="AlphaFoldDB" id="A0A0N8VKL4"/>
<evidence type="ECO:0000256" key="6">
    <source>
        <dbReference type="ARBA" id="ARBA00022741"/>
    </source>
</evidence>
<dbReference type="GeneID" id="84221810"/>
<dbReference type="OrthoDB" id="56298at2157"/>
<evidence type="ECO:0000313" key="18">
    <source>
        <dbReference type="Proteomes" id="UP000050320"/>
    </source>
</evidence>
<dbReference type="GO" id="GO:0005524">
    <property type="term" value="F:ATP binding"/>
    <property type="evidence" value="ECO:0007669"/>
    <property type="project" value="UniProtKB-KW"/>
</dbReference>
<dbReference type="PRINTS" id="PR01050">
    <property type="entry name" value="PYRUVTKNASE"/>
</dbReference>
<comment type="pathway">
    <text evidence="1 13">Carbohydrate degradation; glycolysis; pyruvate from D-glyceraldehyde 3-phosphate: step 5/5.</text>
</comment>
<dbReference type="NCBIfam" id="TIGR01064">
    <property type="entry name" value="pyruv_kin"/>
    <property type="match status" value="1"/>
</dbReference>
<dbReference type="InterPro" id="IPR015793">
    <property type="entry name" value="Pyrv_Knase_brl"/>
</dbReference>
<dbReference type="NCBIfam" id="NF004491">
    <property type="entry name" value="PRK05826.1"/>
    <property type="match status" value="1"/>
</dbReference>
<evidence type="ECO:0000256" key="4">
    <source>
        <dbReference type="ARBA" id="ARBA00022679"/>
    </source>
</evidence>
<evidence type="ECO:0000313" key="17">
    <source>
        <dbReference type="EMBL" id="KQB34052.1"/>
    </source>
</evidence>
<name>A0A0N8VKL4_9ARCH</name>
<dbReference type="InterPro" id="IPR011037">
    <property type="entry name" value="Pyrv_Knase-like_insert_dom_sf"/>
</dbReference>
<evidence type="ECO:0000256" key="9">
    <source>
        <dbReference type="ARBA" id="ARBA00022842"/>
    </source>
</evidence>
<dbReference type="SUPFAM" id="SSF51621">
    <property type="entry name" value="Phosphoenolpyruvate/pyruvate domain"/>
    <property type="match status" value="1"/>
</dbReference>
<evidence type="ECO:0000259" key="15">
    <source>
        <dbReference type="Pfam" id="PF02887"/>
    </source>
</evidence>
<dbReference type="InterPro" id="IPR015795">
    <property type="entry name" value="Pyrv_Knase_C"/>
</dbReference>
<sequence>MPKTKIVATIGPASFNENILKNMARKGLSVIRINTAHIEPGYILSVSKLLNKINSDLNTKIGIMVDLKGPELRTGLFKSGYINIEAGKNYVISSANTNADITLNHDITKYIDEETVIAINDGKIHFKVLSVKDNDITTTALDSGIIHDTSRVNIPGRYIDLGTITERDKIFIGEGIKSGATFYALSFVQQKENVYDLQDYIYESGSSASIVSKIETKKGYDNIESIVNASDFIMVARGDLGVELPLKEVAMAQKKIIMESHRKAVPTIVATQMLESMVNADSPTRAEVSDVTNAILDDTDALMLSEETAIGKYPVEAVSYLSDISEFVESHKLSFSEPETIFTDRLAFSISLGLRRIVEGVDINSIIALTKSGHTARIISSIRPEQDIYAVVTSENLAKALNLLRGVIPVVVPKNYVNSNNIYDIINELSSKNILRAGQKTIVISGSPSLIFGGTNDIKVLNIGAFLGRGYAVGKSIKGKINTGNGSGNILIADSYDKNAEYTKFDAVIFRSCVSERIKDYFINNNITLVYNTEFSSNIMPDMEINVDSDTGIITYI</sequence>
<evidence type="ECO:0000259" key="14">
    <source>
        <dbReference type="Pfam" id="PF00224"/>
    </source>
</evidence>
<dbReference type="RefSeq" id="WP_048100774.1">
    <property type="nucleotide sequence ID" value="NZ_LJCQ01000400.1"/>
</dbReference>
<dbReference type="GO" id="GO:0004743">
    <property type="term" value="F:pyruvate kinase activity"/>
    <property type="evidence" value="ECO:0007669"/>
    <property type="project" value="UniProtKB-UniRule"/>
</dbReference>
<dbReference type="GO" id="GO:0016301">
    <property type="term" value="F:kinase activity"/>
    <property type="evidence" value="ECO:0007669"/>
    <property type="project" value="UniProtKB-KW"/>
</dbReference>
<keyword evidence="18" id="KW-1185">Reference proteome</keyword>
<dbReference type="EMBL" id="LKBG01000259">
    <property type="protein sequence ID" value="KQB34052.1"/>
    <property type="molecule type" value="Genomic_DNA"/>
</dbReference>